<proteinExistence type="predicted"/>
<evidence type="ECO:0000313" key="1">
    <source>
        <dbReference type="Proteomes" id="UP000887566"/>
    </source>
</evidence>
<organism evidence="1 2">
    <name type="scientific">Plectus sambesii</name>
    <dbReference type="NCBI Taxonomy" id="2011161"/>
    <lineage>
        <taxon>Eukaryota</taxon>
        <taxon>Metazoa</taxon>
        <taxon>Ecdysozoa</taxon>
        <taxon>Nematoda</taxon>
        <taxon>Chromadorea</taxon>
        <taxon>Plectida</taxon>
        <taxon>Plectina</taxon>
        <taxon>Plectoidea</taxon>
        <taxon>Plectidae</taxon>
        <taxon>Plectus</taxon>
    </lineage>
</organism>
<reference evidence="2" key="1">
    <citation type="submission" date="2022-11" db="UniProtKB">
        <authorList>
            <consortium name="WormBaseParasite"/>
        </authorList>
    </citation>
    <scope>IDENTIFICATION</scope>
</reference>
<keyword evidence="1" id="KW-1185">Reference proteome</keyword>
<dbReference type="AlphaFoldDB" id="A0A914XMS2"/>
<evidence type="ECO:0000313" key="2">
    <source>
        <dbReference type="WBParaSite" id="PSAMB.scaffold906size38830.g9570.t1"/>
    </source>
</evidence>
<name>A0A914XMS2_9BILA</name>
<accession>A0A914XMS2</accession>
<protein>
    <submittedName>
        <fullName evidence="2">Secreted protein</fullName>
    </submittedName>
</protein>
<dbReference type="WBParaSite" id="PSAMB.scaffold906size38830.g9570.t1">
    <property type="protein sequence ID" value="PSAMB.scaffold906size38830.g9570.t1"/>
    <property type="gene ID" value="PSAMB.scaffold906size38830.g9570"/>
</dbReference>
<sequence>MSHFVCVVCLPWPGLVVRTQTRSSLVRRGTATRACCVWGKGAFYALLYYSDLILKYVRLLLSSSAFIYLFSHKRLVGSALTRPIVHLY</sequence>
<dbReference type="Proteomes" id="UP000887566">
    <property type="component" value="Unplaced"/>
</dbReference>